<dbReference type="Pfam" id="PF13649">
    <property type="entry name" value="Methyltransf_25"/>
    <property type="match status" value="1"/>
</dbReference>
<feature type="domain" description="Methyltransferase" evidence="4">
    <location>
        <begin position="39"/>
        <end position="126"/>
    </location>
</feature>
<keyword evidence="1" id="KW-0489">Methyltransferase</keyword>
<protein>
    <recommendedName>
        <fullName evidence="4">Methyltransferase domain-containing protein</fullName>
    </recommendedName>
</protein>
<dbReference type="GO" id="GO:0008168">
    <property type="term" value="F:methyltransferase activity"/>
    <property type="evidence" value="ECO:0007669"/>
    <property type="project" value="UniProtKB-KW"/>
</dbReference>
<dbReference type="AlphaFoldDB" id="A0A9W5VVT0"/>
<keyword evidence="3" id="KW-0949">S-adenosyl-L-methionine</keyword>
<keyword evidence="2" id="KW-0808">Transferase</keyword>
<evidence type="ECO:0000313" key="5">
    <source>
        <dbReference type="EMBL" id="EPD29553.1"/>
    </source>
</evidence>
<evidence type="ECO:0000256" key="2">
    <source>
        <dbReference type="ARBA" id="ARBA00022679"/>
    </source>
</evidence>
<dbReference type="EMBL" id="AGWN01000002">
    <property type="protein sequence ID" value="EPD29553.1"/>
    <property type="molecule type" value="Genomic_DNA"/>
</dbReference>
<dbReference type="PANTHER" id="PTHR43464:SF19">
    <property type="entry name" value="UBIQUINONE BIOSYNTHESIS O-METHYLTRANSFERASE, MITOCHONDRIAL"/>
    <property type="match status" value="1"/>
</dbReference>
<sequence>MSTEAQEWDARYASEGQLWSGRVNALLKQEIEGMKPGTVLDVGAGEGADAIWLAQQGWQVSAVDISQVAIDRAESAAHKASVKVQWIVADAREVSGEYDLVSALYPVVYKESDLFDHLCALVKPGGTLLFVHHMPDPDGLRGHGPDFSKVMSAREVLENLSPKWTIEKYEVIERGDRSKHPCDELVRARKLE</sequence>
<keyword evidence="6" id="KW-1185">Reference proteome</keyword>
<proteinExistence type="predicted"/>
<dbReference type="GO" id="GO:0032259">
    <property type="term" value="P:methylation"/>
    <property type="evidence" value="ECO:0007669"/>
    <property type="project" value="UniProtKB-KW"/>
</dbReference>
<dbReference type="InterPro" id="IPR029063">
    <property type="entry name" value="SAM-dependent_MTases_sf"/>
</dbReference>
<comment type="caution">
    <text evidence="5">The sequence shown here is derived from an EMBL/GenBank/DDBJ whole genome shotgun (WGS) entry which is preliminary data.</text>
</comment>
<dbReference type="InterPro" id="IPR041698">
    <property type="entry name" value="Methyltransf_25"/>
</dbReference>
<dbReference type="CDD" id="cd02440">
    <property type="entry name" value="AdoMet_MTases"/>
    <property type="match status" value="1"/>
</dbReference>
<dbReference type="Gene3D" id="3.40.50.150">
    <property type="entry name" value="Vaccinia Virus protein VP39"/>
    <property type="match status" value="1"/>
</dbReference>
<evidence type="ECO:0000259" key="4">
    <source>
        <dbReference type="Pfam" id="PF13649"/>
    </source>
</evidence>
<dbReference type="Proteomes" id="UP000014387">
    <property type="component" value="Unassembled WGS sequence"/>
</dbReference>
<dbReference type="PANTHER" id="PTHR43464">
    <property type="entry name" value="METHYLTRANSFERASE"/>
    <property type="match status" value="1"/>
</dbReference>
<organism evidence="5 6">
    <name type="scientific">Gleimia europaea ACS-120-V-Col10b</name>
    <dbReference type="NCBI Taxonomy" id="883069"/>
    <lineage>
        <taxon>Bacteria</taxon>
        <taxon>Bacillati</taxon>
        <taxon>Actinomycetota</taxon>
        <taxon>Actinomycetes</taxon>
        <taxon>Actinomycetales</taxon>
        <taxon>Actinomycetaceae</taxon>
        <taxon>Gleimia</taxon>
    </lineage>
</organism>
<accession>A0A9W5VVT0</accession>
<evidence type="ECO:0000313" key="6">
    <source>
        <dbReference type="Proteomes" id="UP000014387"/>
    </source>
</evidence>
<gene>
    <name evidence="5" type="ORF">HMPREF9238_01534</name>
</gene>
<name>A0A9W5VVT0_9ACTO</name>
<evidence type="ECO:0000256" key="1">
    <source>
        <dbReference type="ARBA" id="ARBA00022603"/>
    </source>
</evidence>
<dbReference type="SUPFAM" id="SSF53335">
    <property type="entry name" value="S-adenosyl-L-methionine-dependent methyltransferases"/>
    <property type="match status" value="1"/>
</dbReference>
<evidence type="ECO:0000256" key="3">
    <source>
        <dbReference type="ARBA" id="ARBA00022691"/>
    </source>
</evidence>
<dbReference type="RefSeq" id="WP_016444859.1">
    <property type="nucleotide sequence ID" value="NZ_KE150267.1"/>
</dbReference>
<reference evidence="5 6" key="1">
    <citation type="submission" date="2013-05" db="EMBL/GenBank/DDBJ databases">
        <title>The Genome Sequence of Actinomyces europaeus ACS-120-V-COL10B.</title>
        <authorList>
            <consortium name="The Broad Institute Genomics Platform"/>
            <person name="Earl A."/>
            <person name="Ward D."/>
            <person name="Feldgarden M."/>
            <person name="Gevers D."/>
            <person name="Saerens B."/>
            <person name="Vaneechoutte M."/>
            <person name="Walker B."/>
            <person name="Young S."/>
            <person name="Zeng Q."/>
            <person name="Gargeya S."/>
            <person name="Fitzgerald M."/>
            <person name="Haas B."/>
            <person name="Abouelleil A."/>
            <person name="Allen A.W."/>
            <person name="Alvarado L."/>
            <person name="Arachchi H.M."/>
            <person name="Berlin A.M."/>
            <person name="Chapman S.B."/>
            <person name="Gainer-Dewar J."/>
            <person name="Goldberg J."/>
            <person name="Griggs A."/>
            <person name="Gujja S."/>
            <person name="Hansen M."/>
            <person name="Howarth C."/>
            <person name="Imamovic A."/>
            <person name="Ireland A."/>
            <person name="Larimer J."/>
            <person name="McCowan C."/>
            <person name="Murphy C."/>
            <person name="Pearson M."/>
            <person name="Poon T.W."/>
            <person name="Priest M."/>
            <person name="Roberts A."/>
            <person name="Saif S."/>
            <person name="Shea T."/>
            <person name="Sisk P."/>
            <person name="Sykes S."/>
            <person name="Wortman J."/>
            <person name="Nusbaum C."/>
            <person name="Birren B."/>
        </authorList>
    </citation>
    <scope>NUCLEOTIDE SEQUENCE [LARGE SCALE GENOMIC DNA]</scope>
    <source>
        <strain evidence="5 6">ACS-120-V-Col10b</strain>
    </source>
</reference>